<feature type="compositionally biased region" description="Polar residues" evidence="10">
    <location>
        <begin position="160"/>
        <end position="176"/>
    </location>
</feature>
<dbReference type="InterPro" id="IPR040218">
    <property type="entry name" value="SLC7A6OS"/>
</dbReference>
<dbReference type="STRING" id="4999.A0A1Y1UGK1"/>
<feature type="compositionally biased region" description="Acidic residues" evidence="10">
    <location>
        <begin position="249"/>
        <end position="273"/>
    </location>
</feature>
<comment type="function">
    <text evidence="1">Directs RNA polymerase II nuclear import.</text>
</comment>
<dbReference type="GO" id="GO:0005634">
    <property type="term" value="C:nucleus"/>
    <property type="evidence" value="ECO:0007669"/>
    <property type="project" value="UniProtKB-SubCell"/>
</dbReference>
<evidence type="ECO:0000256" key="7">
    <source>
        <dbReference type="ARBA" id="ARBA00022490"/>
    </source>
</evidence>
<evidence type="ECO:0000256" key="2">
    <source>
        <dbReference type="ARBA" id="ARBA00004123"/>
    </source>
</evidence>
<dbReference type="Proteomes" id="UP000193218">
    <property type="component" value="Unassembled WGS sequence"/>
</dbReference>
<gene>
    <name evidence="12" type="ORF">BD324DRAFT_428915</name>
</gene>
<dbReference type="RefSeq" id="XP_021871190.1">
    <property type="nucleotide sequence ID" value="XM_022012763.1"/>
</dbReference>
<dbReference type="InterPro" id="IPR013883">
    <property type="entry name" value="TF_Iwr1_dom"/>
</dbReference>
<dbReference type="GO" id="GO:0015031">
    <property type="term" value="P:protein transport"/>
    <property type="evidence" value="ECO:0007669"/>
    <property type="project" value="UniProtKB-KW"/>
</dbReference>
<feature type="region of interest" description="Disordered" evidence="10">
    <location>
        <begin position="160"/>
        <end position="182"/>
    </location>
</feature>
<dbReference type="PANTHER" id="PTHR31196:SF2">
    <property type="entry name" value="RNA POLYMERASE II NUCLEAR LOCALIZATION PROTEIN SLC7A6OS-RELATED"/>
    <property type="match status" value="1"/>
</dbReference>
<sequence length="324" mass="35806">MSEVGEPGSSYTVLRIKRKATEPPLSSLVIQSAIIDPRRKRRKDELVKSRGIFRLADTVPDTWQGQGSEGDVLRRRIKGLLESRQTNTSPQSPHPPQPLTPQTRPVGEPSKPRQVPNVPRTQYRIVPRAAQQEAGMPPRVLSNAELNAAALKLVDAEAVASSSQSNKAASEPNTSNPDEEEEMAAFLPMLQEYLKLEGKSALDNPPSEPEAEQYVYDLYYRDIRSSQSSTPLNLGQGDGVHIGALLGYQDDDGDSDVSDSEPEDEADEDSNDEDYYRNDYPEDEDGDEDMHGYKDAFGEDEDEESASDPESEGGRGHGGLWSYR</sequence>
<dbReference type="InParanoid" id="A0A1Y1UGK1"/>
<evidence type="ECO:0000256" key="4">
    <source>
        <dbReference type="ARBA" id="ARBA00010218"/>
    </source>
</evidence>
<comment type="caution">
    <text evidence="12">The sequence shown here is derived from an EMBL/GenBank/DDBJ whole genome shotgun (WGS) entry which is preliminary data.</text>
</comment>
<evidence type="ECO:0000313" key="12">
    <source>
        <dbReference type="EMBL" id="ORX37152.1"/>
    </source>
</evidence>
<evidence type="ECO:0000256" key="6">
    <source>
        <dbReference type="ARBA" id="ARBA00022448"/>
    </source>
</evidence>
<evidence type="ECO:0000256" key="5">
    <source>
        <dbReference type="ARBA" id="ARBA00017036"/>
    </source>
</evidence>
<dbReference type="Pfam" id="PF08574">
    <property type="entry name" value="Iwr1"/>
    <property type="match status" value="1"/>
</dbReference>
<evidence type="ECO:0000256" key="8">
    <source>
        <dbReference type="ARBA" id="ARBA00022927"/>
    </source>
</evidence>
<dbReference type="GO" id="GO:0032502">
    <property type="term" value="P:developmental process"/>
    <property type="evidence" value="ECO:0007669"/>
    <property type="project" value="TreeGrafter"/>
</dbReference>
<keyword evidence="8" id="KW-0653">Protein transport</keyword>
<keyword evidence="7" id="KW-0963">Cytoplasm</keyword>
<feature type="compositionally biased region" description="Acidic residues" evidence="10">
    <location>
        <begin position="298"/>
        <end position="311"/>
    </location>
</feature>
<evidence type="ECO:0000313" key="13">
    <source>
        <dbReference type="Proteomes" id="UP000193218"/>
    </source>
</evidence>
<dbReference type="PANTHER" id="PTHR31196">
    <property type="entry name" value="RNA POLYMERASE II NUCLEAR LOCALIZATION PROTEIN SLC7A6OS-RELATED"/>
    <property type="match status" value="1"/>
</dbReference>
<evidence type="ECO:0000256" key="1">
    <source>
        <dbReference type="ARBA" id="ARBA00003202"/>
    </source>
</evidence>
<keyword evidence="6" id="KW-0813">Transport</keyword>
<reference evidence="12 13" key="1">
    <citation type="submission" date="2017-03" db="EMBL/GenBank/DDBJ databases">
        <title>Widespread Adenine N6-methylation of Active Genes in Fungi.</title>
        <authorList>
            <consortium name="DOE Joint Genome Institute"/>
            <person name="Mondo S.J."/>
            <person name="Dannebaum R.O."/>
            <person name="Kuo R.C."/>
            <person name="Louie K.B."/>
            <person name="Bewick A.J."/>
            <person name="Labutti K."/>
            <person name="Haridas S."/>
            <person name="Kuo A."/>
            <person name="Salamov A."/>
            <person name="Ahrendt S.R."/>
            <person name="Lau R."/>
            <person name="Bowen B.P."/>
            <person name="Lipzen A."/>
            <person name="Sullivan W."/>
            <person name="Andreopoulos W.B."/>
            <person name="Clum A."/>
            <person name="Lindquist E."/>
            <person name="Daum C."/>
            <person name="Northen T.R."/>
            <person name="Ramamoorthy G."/>
            <person name="Schmitz R.J."/>
            <person name="Gryganskyi A."/>
            <person name="Culley D."/>
            <person name="Magnuson J."/>
            <person name="James T.Y."/>
            <person name="O'Malley M.A."/>
            <person name="Stajich J.E."/>
            <person name="Spatafora J.W."/>
            <person name="Visel A."/>
            <person name="Grigoriev I.V."/>
        </authorList>
    </citation>
    <scope>NUCLEOTIDE SEQUENCE [LARGE SCALE GENOMIC DNA]</scope>
    <source>
        <strain evidence="12 13">NRRL Y-17943</strain>
    </source>
</reference>
<protein>
    <recommendedName>
        <fullName evidence="5">Probable RNA polymerase II nuclear localization protein SLC7A6OS</fullName>
    </recommendedName>
</protein>
<dbReference type="OrthoDB" id="2596104at2759"/>
<accession>A0A1Y1UGK1</accession>
<keyword evidence="13" id="KW-1185">Reference proteome</keyword>
<dbReference type="EMBL" id="NBSH01000006">
    <property type="protein sequence ID" value="ORX37152.1"/>
    <property type="molecule type" value="Genomic_DNA"/>
</dbReference>
<feature type="region of interest" description="Disordered" evidence="10">
    <location>
        <begin position="227"/>
        <end position="324"/>
    </location>
</feature>
<organism evidence="12 13">
    <name type="scientific">Kockovaella imperatae</name>
    <dbReference type="NCBI Taxonomy" id="4999"/>
    <lineage>
        <taxon>Eukaryota</taxon>
        <taxon>Fungi</taxon>
        <taxon>Dikarya</taxon>
        <taxon>Basidiomycota</taxon>
        <taxon>Agaricomycotina</taxon>
        <taxon>Tremellomycetes</taxon>
        <taxon>Tremellales</taxon>
        <taxon>Cuniculitremaceae</taxon>
        <taxon>Kockovaella</taxon>
    </lineage>
</organism>
<proteinExistence type="inferred from homology"/>
<evidence type="ECO:0000259" key="11">
    <source>
        <dbReference type="Pfam" id="PF08574"/>
    </source>
</evidence>
<evidence type="ECO:0000256" key="3">
    <source>
        <dbReference type="ARBA" id="ARBA00004496"/>
    </source>
</evidence>
<keyword evidence="9" id="KW-0539">Nucleus</keyword>
<dbReference type="AlphaFoldDB" id="A0A1Y1UGK1"/>
<comment type="similarity">
    <text evidence="4">Belongs to the IWR1/SLC7A6OS family.</text>
</comment>
<evidence type="ECO:0000256" key="9">
    <source>
        <dbReference type="ARBA" id="ARBA00023242"/>
    </source>
</evidence>
<dbReference type="GeneID" id="33554571"/>
<name>A0A1Y1UGK1_9TREE</name>
<feature type="domain" description="Transcription factor Iwr1" evidence="11">
    <location>
        <begin position="212"/>
        <end position="284"/>
    </location>
</feature>
<feature type="region of interest" description="Disordered" evidence="10">
    <location>
        <begin position="77"/>
        <end position="123"/>
    </location>
</feature>
<dbReference type="GO" id="GO:0005737">
    <property type="term" value="C:cytoplasm"/>
    <property type="evidence" value="ECO:0007669"/>
    <property type="project" value="UniProtKB-SubCell"/>
</dbReference>
<evidence type="ECO:0000256" key="10">
    <source>
        <dbReference type="SAM" id="MobiDB-lite"/>
    </source>
</evidence>
<comment type="subcellular location">
    <subcellularLocation>
        <location evidence="3">Cytoplasm</location>
    </subcellularLocation>
    <subcellularLocation>
        <location evidence="2">Nucleus</location>
    </subcellularLocation>
</comment>